<evidence type="ECO:0000256" key="1">
    <source>
        <dbReference type="SAM" id="MobiDB-lite"/>
    </source>
</evidence>
<protein>
    <submittedName>
        <fullName evidence="2">Uncharacterized protein</fullName>
    </submittedName>
</protein>
<organism evidence="2 3">
    <name type="scientific">Nocardiopsis tropica</name>
    <dbReference type="NCBI Taxonomy" id="109330"/>
    <lineage>
        <taxon>Bacteria</taxon>
        <taxon>Bacillati</taxon>
        <taxon>Actinomycetota</taxon>
        <taxon>Actinomycetes</taxon>
        <taxon>Streptosporangiales</taxon>
        <taxon>Nocardiopsidaceae</taxon>
        <taxon>Nocardiopsis</taxon>
    </lineage>
</organism>
<sequence length="289" mass="31720">MLRVDHKDLAFPEGDRVSLRGVPFTGQAVTGGRTETSVQTFVEGIERGPEFSWDDAGQLLSLGHARAGGMPVGPLHYWDPQGGLVFEQVNDPFGNQRLVRTWDASGRLVGEERYEAQFGRVSPETAGKGFIPWQTIRLAPGMEGPEYGGFLPAVGIDDLTVADVEGLGRRVLYQDTPFTGEAVTRDPQGSVEMHTFVEGIEDGPTLAWSPSGKLVAQGITQHPHGPVGPWHQWDEQGRLLRETVHDALGNRIIVRELDEAGNIAREERRPPARLVRDPATGEERPAPWL</sequence>
<comment type="caution">
    <text evidence="2">The sequence shown here is derived from an EMBL/GenBank/DDBJ whole genome shotgun (WGS) entry which is preliminary data.</text>
</comment>
<reference evidence="2 3" key="1">
    <citation type="submission" date="2023-07" db="EMBL/GenBank/DDBJ databases">
        <authorList>
            <person name="Girao M."/>
            <person name="Carvalho M.F."/>
        </authorList>
    </citation>
    <scope>NUCLEOTIDE SEQUENCE [LARGE SCALE GENOMIC DNA]</scope>
    <source>
        <strain evidence="2 3">66/93</strain>
    </source>
</reference>
<gene>
    <name evidence="2" type="ORF">Q8A49_25890</name>
</gene>
<evidence type="ECO:0000313" key="2">
    <source>
        <dbReference type="EMBL" id="MEE2053938.1"/>
    </source>
</evidence>
<evidence type="ECO:0000313" key="3">
    <source>
        <dbReference type="Proteomes" id="UP001348641"/>
    </source>
</evidence>
<dbReference type="Proteomes" id="UP001348641">
    <property type="component" value="Unassembled WGS sequence"/>
</dbReference>
<accession>A0ABU7KXB0</accession>
<feature type="region of interest" description="Disordered" evidence="1">
    <location>
        <begin position="265"/>
        <end position="289"/>
    </location>
</feature>
<dbReference type="Gene3D" id="3.90.930.1">
    <property type="match status" value="1"/>
</dbReference>
<name>A0ABU7KXB0_9ACTN</name>
<dbReference type="RefSeq" id="WP_330160846.1">
    <property type="nucleotide sequence ID" value="NZ_BAAAJA010000009.1"/>
</dbReference>
<proteinExistence type="predicted"/>
<dbReference type="EMBL" id="JAUUCC010000088">
    <property type="protein sequence ID" value="MEE2053938.1"/>
    <property type="molecule type" value="Genomic_DNA"/>
</dbReference>